<dbReference type="SUPFAM" id="SSF53448">
    <property type="entry name" value="Nucleotide-diphospho-sugar transferases"/>
    <property type="match status" value="1"/>
</dbReference>
<evidence type="ECO:0000256" key="2">
    <source>
        <dbReference type="ARBA" id="ARBA00022679"/>
    </source>
</evidence>
<evidence type="ECO:0000256" key="1">
    <source>
        <dbReference type="ARBA" id="ARBA00022490"/>
    </source>
</evidence>
<dbReference type="GO" id="GO:0005737">
    <property type="term" value="C:cytoplasm"/>
    <property type="evidence" value="ECO:0007669"/>
    <property type="project" value="UniProtKB-SubCell"/>
</dbReference>
<comment type="cofactor">
    <cofactor evidence="8">
        <name>Mg(2+)</name>
        <dbReference type="ChEBI" id="CHEBI:18420"/>
    </cofactor>
</comment>
<accession>A0A9D7FD26</accession>
<comment type="catalytic activity">
    <reaction evidence="8">
        <text>Mo-molybdopterin + GTP + H(+) = Mo-molybdopterin guanine dinucleotide + diphosphate</text>
        <dbReference type="Rhea" id="RHEA:34243"/>
        <dbReference type="ChEBI" id="CHEBI:15378"/>
        <dbReference type="ChEBI" id="CHEBI:33019"/>
        <dbReference type="ChEBI" id="CHEBI:37565"/>
        <dbReference type="ChEBI" id="CHEBI:71302"/>
        <dbReference type="ChEBI" id="CHEBI:71310"/>
        <dbReference type="EC" id="2.7.7.77"/>
    </reaction>
</comment>
<keyword evidence="2 8" id="KW-0808">Transferase</keyword>
<dbReference type="GO" id="GO:0005525">
    <property type="term" value="F:GTP binding"/>
    <property type="evidence" value="ECO:0007669"/>
    <property type="project" value="UniProtKB-UniRule"/>
</dbReference>
<comment type="domain">
    <text evidence="8">The N-terminal domain determines nucleotide recognition and specific binding, while the C-terminal domain determines the specific binding to the target protein.</text>
</comment>
<dbReference type="PANTHER" id="PTHR19136">
    <property type="entry name" value="MOLYBDENUM COFACTOR GUANYLYLTRANSFERASE"/>
    <property type="match status" value="1"/>
</dbReference>
<evidence type="ECO:0000256" key="4">
    <source>
        <dbReference type="ARBA" id="ARBA00022741"/>
    </source>
</evidence>
<dbReference type="CDD" id="cd02503">
    <property type="entry name" value="MobA"/>
    <property type="match status" value="1"/>
</dbReference>
<keyword evidence="7 8" id="KW-0501">Molybdenum cofactor biosynthesis</keyword>
<dbReference type="GO" id="GO:0046872">
    <property type="term" value="F:metal ion binding"/>
    <property type="evidence" value="ECO:0007669"/>
    <property type="project" value="UniProtKB-KW"/>
</dbReference>
<evidence type="ECO:0000313" key="10">
    <source>
        <dbReference type="EMBL" id="MBK7422114.1"/>
    </source>
</evidence>
<dbReference type="InterPro" id="IPR013482">
    <property type="entry name" value="Molybde_CF_guanTrfase"/>
</dbReference>
<dbReference type="InterPro" id="IPR025877">
    <property type="entry name" value="MobA-like_NTP_Trfase"/>
</dbReference>
<keyword evidence="5 8" id="KW-0460">Magnesium</keyword>
<dbReference type="InterPro" id="IPR029044">
    <property type="entry name" value="Nucleotide-diphossugar_trans"/>
</dbReference>
<keyword evidence="10" id="KW-0548">Nucleotidyltransferase</keyword>
<dbReference type="Pfam" id="PF12804">
    <property type="entry name" value="NTP_transf_3"/>
    <property type="match status" value="1"/>
</dbReference>
<dbReference type="GO" id="GO:0061603">
    <property type="term" value="F:molybdenum cofactor guanylyltransferase activity"/>
    <property type="evidence" value="ECO:0007669"/>
    <property type="project" value="UniProtKB-EC"/>
</dbReference>
<evidence type="ECO:0000313" key="11">
    <source>
        <dbReference type="Proteomes" id="UP000886602"/>
    </source>
</evidence>
<evidence type="ECO:0000256" key="3">
    <source>
        <dbReference type="ARBA" id="ARBA00022723"/>
    </source>
</evidence>
<feature type="binding site" evidence="8">
    <location>
        <position position="94"/>
    </location>
    <ligand>
        <name>GTP</name>
        <dbReference type="ChEBI" id="CHEBI:37565"/>
    </ligand>
</feature>
<name>A0A9D7FD26_9RHOO</name>
<dbReference type="PANTHER" id="PTHR19136:SF81">
    <property type="entry name" value="MOLYBDENUM COFACTOR GUANYLYLTRANSFERASE"/>
    <property type="match status" value="1"/>
</dbReference>
<dbReference type="GO" id="GO:0006777">
    <property type="term" value="P:Mo-molybdopterin cofactor biosynthetic process"/>
    <property type="evidence" value="ECO:0007669"/>
    <property type="project" value="UniProtKB-KW"/>
</dbReference>
<proteinExistence type="inferred from homology"/>
<keyword evidence="6 8" id="KW-0342">GTP-binding</keyword>
<comment type="similarity">
    <text evidence="8">Belongs to the MobA family.</text>
</comment>
<comment type="caution">
    <text evidence="10">The sequence shown here is derived from an EMBL/GenBank/DDBJ whole genome shotgun (WGS) entry which is preliminary data.</text>
</comment>
<evidence type="ECO:0000256" key="6">
    <source>
        <dbReference type="ARBA" id="ARBA00023134"/>
    </source>
</evidence>
<gene>
    <name evidence="8" type="primary">mobA</name>
    <name evidence="10" type="ORF">IPJ48_02880</name>
</gene>
<sequence>MIEDCTALVMAGGDSQRMGCDKTQLLLGDRTLLQRVIAIVQPLFPQVLVSVRQHRPEIELPQVCDDYPNAGPLAGLCAGLAQAGTPWIFAVASDMPFVQPALIERLAQRRAGYQAVVPVVHGHPQPLAAFYSASGLDTLRALLEAKGRHSLRAALEQLKVCYVDESDLLESDPGLRSFFDLDTPQDVAAARRSEEAD</sequence>
<feature type="binding site" evidence="8">
    <location>
        <position position="22"/>
    </location>
    <ligand>
        <name>GTP</name>
        <dbReference type="ChEBI" id="CHEBI:37565"/>
    </ligand>
</feature>
<feature type="binding site" evidence="8">
    <location>
        <position position="94"/>
    </location>
    <ligand>
        <name>Mg(2+)</name>
        <dbReference type="ChEBI" id="CHEBI:18420"/>
    </ligand>
</feature>
<protein>
    <recommendedName>
        <fullName evidence="8">Molybdenum cofactor guanylyltransferase</fullName>
        <shortName evidence="8">MoCo guanylyltransferase</shortName>
        <ecNumber evidence="8">2.7.7.77</ecNumber>
    </recommendedName>
    <alternativeName>
        <fullName evidence="8">GTP:molybdopterin guanylyltransferase</fullName>
    </alternativeName>
    <alternativeName>
        <fullName evidence="8">Mo-MPT guanylyltransferase</fullName>
    </alternativeName>
    <alternativeName>
        <fullName evidence="8">Molybdopterin guanylyltransferase</fullName>
    </alternativeName>
    <alternativeName>
        <fullName evidence="8">Molybdopterin-guanine dinucleotide synthase</fullName>
        <shortName evidence="8">MGD synthase</shortName>
    </alternativeName>
</protein>
<dbReference type="Proteomes" id="UP000886602">
    <property type="component" value="Unassembled WGS sequence"/>
</dbReference>
<evidence type="ECO:0000259" key="9">
    <source>
        <dbReference type="Pfam" id="PF12804"/>
    </source>
</evidence>
<keyword evidence="4 8" id="KW-0547">Nucleotide-binding</keyword>
<keyword evidence="3 8" id="KW-0479">Metal-binding</keyword>
<organism evidence="10 11">
    <name type="scientific">Candidatus Propionivibrio dominans</name>
    <dbReference type="NCBI Taxonomy" id="2954373"/>
    <lineage>
        <taxon>Bacteria</taxon>
        <taxon>Pseudomonadati</taxon>
        <taxon>Pseudomonadota</taxon>
        <taxon>Betaproteobacteria</taxon>
        <taxon>Rhodocyclales</taxon>
        <taxon>Rhodocyclaceae</taxon>
        <taxon>Propionivibrio</taxon>
    </lineage>
</organism>
<keyword evidence="1 8" id="KW-0963">Cytoplasm</keyword>
<evidence type="ECO:0000256" key="5">
    <source>
        <dbReference type="ARBA" id="ARBA00022842"/>
    </source>
</evidence>
<feature type="binding site" evidence="8">
    <location>
        <position position="65"/>
    </location>
    <ligand>
        <name>GTP</name>
        <dbReference type="ChEBI" id="CHEBI:37565"/>
    </ligand>
</feature>
<dbReference type="EC" id="2.7.7.77" evidence="8"/>
<dbReference type="AlphaFoldDB" id="A0A9D7FD26"/>
<comment type="caution">
    <text evidence="8">Lacks conserved residue(s) required for the propagation of feature annotation.</text>
</comment>
<dbReference type="HAMAP" id="MF_00316">
    <property type="entry name" value="MobA"/>
    <property type="match status" value="1"/>
</dbReference>
<comment type="subcellular location">
    <subcellularLocation>
        <location evidence="8">Cytoplasm</location>
    </subcellularLocation>
</comment>
<evidence type="ECO:0000256" key="7">
    <source>
        <dbReference type="ARBA" id="ARBA00023150"/>
    </source>
</evidence>
<feature type="domain" description="MobA-like NTP transferase" evidence="9">
    <location>
        <begin position="7"/>
        <end position="156"/>
    </location>
</feature>
<evidence type="ECO:0000256" key="8">
    <source>
        <dbReference type="HAMAP-Rule" id="MF_00316"/>
    </source>
</evidence>
<comment type="subunit">
    <text evidence="8">Monomer.</text>
</comment>
<comment type="function">
    <text evidence="8">Transfers a GMP moiety from GTP to Mo-molybdopterin (Mo-MPT) cofactor (Moco or molybdenum cofactor) to form Mo-molybdopterin guanine dinucleotide (Mo-MGD) cofactor.</text>
</comment>
<dbReference type="Gene3D" id="3.90.550.10">
    <property type="entry name" value="Spore Coat Polysaccharide Biosynthesis Protein SpsA, Chain A"/>
    <property type="match status" value="1"/>
</dbReference>
<dbReference type="EMBL" id="JADJNC010000004">
    <property type="protein sequence ID" value="MBK7422114.1"/>
    <property type="molecule type" value="Genomic_DNA"/>
</dbReference>
<reference evidence="10" key="1">
    <citation type="submission" date="2020-10" db="EMBL/GenBank/DDBJ databases">
        <title>Connecting structure to function with the recovery of over 1000 high-quality activated sludge metagenome-assembled genomes encoding full-length rRNA genes using long-read sequencing.</title>
        <authorList>
            <person name="Singleton C.M."/>
            <person name="Petriglieri F."/>
            <person name="Kristensen J.M."/>
            <person name="Kirkegaard R.H."/>
            <person name="Michaelsen T.Y."/>
            <person name="Andersen M.H."/>
            <person name="Karst S.M."/>
            <person name="Dueholm M.S."/>
            <person name="Nielsen P.H."/>
            <person name="Albertsen M."/>
        </authorList>
    </citation>
    <scope>NUCLEOTIDE SEQUENCE</scope>
    <source>
        <strain evidence="10">EsbW_18-Q3-R4-48_MAXAC.044</strain>
    </source>
</reference>